<feature type="domain" description="HTH LytTR-type" evidence="1">
    <location>
        <begin position="19"/>
        <end position="120"/>
    </location>
</feature>
<dbReference type="Gene3D" id="2.40.50.1020">
    <property type="entry name" value="LytTr DNA-binding domain"/>
    <property type="match status" value="1"/>
</dbReference>
<organism evidence="2 3">
    <name type="scientific">Paenibacillus peoriae</name>
    <dbReference type="NCBI Taxonomy" id="59893"/>
    <lineage>
        <taxon>Bacteria</taxon>
        <taxon>Bacillati</taxon>
        <taxon>Bacillota</taxon>
        <taxon>Bacilli</taxon>
        <taxon>Bacillales</taxon>
        <taxon>Paenibacillaceae</taxon>
        <taxon>Paenibacillus</taxon>
    </lineage>
</organism>
<name>A0A7H0Y304_9BACL</name>
<evidence type="ECO:0000259" key="1">
    <source>
        <dbReference type="SMART" id="SM00850"/>
    </source>
</evidence>
<dbReference type="RefSeq" id="WP_190297361.1">
    <property type="nucleotide sequence ID" value="NZ_CP061172.1"/>
</dbReference>
<dbReference type="SMART" id="SM00850">
    <property type="entry name" value="LytTR"/>
    <property type="match status" value="1"/>
</dbReference>
<dbReference type="Proteomes" id="UP000516384">
    <property type="component" value="Chromosome"/>
</dbReference>
<evidence type="ECO:0000313" key="2">
    <source>
        <dbReference type="EMBL" id="QNR65462.1"/>
    </source>
</evidence>
<reference evidence="2 3" key="1">
    <citation type="submission" date="2020-09" db="EMBL/GenBank/DDBJ databases">
        <title>Characterization of Paenibacillus peoriae strain ZF390 with broad-spectrum antimicrobial activity as a potential biocontrol agent.</title>
        <authorList>
            <person name="Li L."/>
            <person name="Zhao Y."/>
            <person name="Li B."/>
            <person name="Xie X."/>
        </authorList>
    </citation>
    <scope>NUCLEOTIDE SEQUENCE [LARGE SCALE GENOMIC DNA]</scope>
    <source>
        <strain evidence="2 3">ZF390</strain>
    </source>
</reference>
<dbReference type="AlphaFoldDB" id="A0A7H0Y304"/>
<protein>
    <submittedName>
        <fullName evidence="2">LytTR family transcriptional regulator DNA-binding domain-containing protein</fullName>
    </submittedName>
</protein>
<dbReference type="EMBL" id="CP061172">
    <property type="protein sequence ID" value="QNR65462.1"/>
    <property type="molecule type" value="Genomic_DNA"/>
</dbReference>
<proteinExistence type="predicted"/>
<evidence type="ECO:0000313" key="3">
    <source>
        <dbReference type="Proteomes" id="UP000516384"/>
    </source>
</evidence>
<dbReference type="GO" id="GO:0003677">
    <property type="term" value="F:DNA binding"/>
    <property type="evidence" value="ECO:0007669"/>
    <property type="project" value="UniProtKB-KW"/>
</dbReference>
<dbReference type="Pfam" id="PF04397">
    <property type="entry name" value="LytTR"/>
    <property type="match status" value="1"/>
</dbReference>
<sequence>MRPTDTIKVVKRIGKKTDDKAIMLEVRKIKAFKPETKYGRTTLVYFTEDGEYIDEIRTEQTMKLFEELDGFVKTSRGNMVQISEIQHIDENNFKIYVDKLKSVFVDVSALHLKIIKKLLNIK</sequence>
<gene>
    <name evidence="2" type="ORF">IAQ67_16360</name>
</gene>
<accession>A0A7H0Y304</accession>
<keyword evidence="2" id="KW-0238">DNA-binding</keyword>
<dbReference type="InterPro" id="IPR007492">
    <property type="entry name" value="LytTR_DNA-bd_dom"/>
</dbReference>